<sequence length="110" mass="12493">MSEKINLKISENAKELRNLRLDGIDKPIEEMTISELVQLRPGANAEDSYSVNAFTDNVSVSTSSIIEQVGQLAKERAMRAEFEEHKLVQLRERLGTLDHLGSFNRVLRPR</sequence>
<evidence type="ECO:0000313" key="2">
    <source>
        <dbReference type="Proteomes" id="UP000515297"/>
    </source>
</evidence>
<dbReference type="Proteomes" id="UP000515297">
    <property type="component" value="Chromosome"/>
</dbReference>
<reference evidence="1 2" key="1">
    <citation type="submission" date="2020-08" db="EMBL/GenBank/DDBJ databases">
        <authorList>
            <person name="Liu G."/>
            <person name="Sun C."/>
        </authorList>
    </citation>
    <scope>NUCLEOTIDE SEQUENCE [LARGE SCALE GENOMIC DNA]</scope>
    <source>
        <strain evidence="1 2">OT19</strain>
    </source>
</reference>
<accession>A0A7G6VSL7</accession>
<name>A0A7G6VSL7_9SPHN</name>
<dbReference type="EMBL" id="CP060052">
    <property type="protein sequence ID" value="QNE04732.1"/>
    <property type="molecule type" value="Genomic_DNA"/>
</dbReference>
<protein>
    <submittedName>
        <fullName evidence="1">Uncharacterized protein</fullName>
    </submittedName>
</protein>
<gene>
    <name evidence="1" type="ORF">H4O24_12355</name>
</gene>
<dbReference type="AlphaFoldDB" id="A0A7G6VSL7"/>
<dbReference type="RefSeq" id="WP_185883979.1">
    <property type="nucleotide sequence ID" value="NZ_CP060052.1"/>
</dbReference>
<proteinExistence type="predicted"/>
<evidence type="ECO:0000313" key="1">
    <source>
        <dbReference type="EMBL" id="QNE04732.1"/>
    </source>
</evidence>
<organism evidence="1 2">
    <name type="scientific">Croceicoccus marinus</name>
    <dbReference type="NCBI Taxonomy" id="450378"/>
    <lineage>
        <taxon>Bacteria</taxon>
        <taxon>Pseudomonadati</taxon>
        <taxon>Pseudomonadota</taxon>
        <taxon>Alphaproteobacteria</taxon>
        <taxon>Sphingomonadales</taxon>
        <taxon>Erythrobacteraceae</taxon>
        <taxon>Croceicoccus</taxon>
    </lineage>
</organism>